<dbReference type="GO" id="GO:0019319">
    <property type="term" value="P:hexose biosynthetic process"/>
    <property type="evidence" value="ECO:0007669"/>
    <property type="project" value="TreeGrafter"/>
</dbReference>
<evidence type="ECO:0000313" key="1">
    <source>
        <dbReference type="EMBL" id="GFR79617.1"/>
    </source>
</evidence>
<dbReference type="SUPFAM" id="SSF52540">
    <property type="entry name" value="P-loop containing nucleoside triphosphate hydrolases"/>
    <property type="match status" value="1"/>
</dbReference>
<dbReference type="PANTHER" id="PTHR15723">
    <property type="entry name" value="CARBOHYDRATE SULFOTRANSFERASE 15"/>
    <property type="match status" value="1"/>
</dbReference>
<protein>
    <submittedName>
        <fullName evidence="1">Carbohydrate sulfotransferase 15</fullName>
    </submittedName>
</protein>
<gene>
    <name evidence="1" type="ORF">ElyMa_004025600</name>
</gene>
<dbReference type="PANTHER" id="PTHR15723:SF0">
    <property type="entry name" value="CARBOHYDRATE SULFOTRANSFERASE 15"/>
    <property type="match status" value="1"/>
</dbReference>
<dbReference type="Proteomes" id="UP000762676">
    <property type="component" value="Unassembled WGS sequence"/>
</dbReference>
<organism evidence="1 2">
    <name type="scientific">Elysia marginata</name>
    <dbReference type="NCBI Taxonomy" id="1093978"/>
    <lineage>
        <taxon>Eukaryota</taxon>
        <taxon>Metazoa</taxon>
        <taxon>Spiralia</taxon>
        <taxon>Lophotrochozoa</taxon>
        <taxon>Mollusca</taxon>
        <taxon>Gastropoda</taxon>
        <taxon>Heterobranchia</taxon>
        <taxon>Euthyneura</taxon>
        <taxon>Panpulmonata</taxon>
        <taxon>Sacoglossa</taxon>
        <taxon>Placobranchoidea</taxon>
        <taxon>Plakobranchidae</taxon>
        <taxon>Elysia</taxon>
    </lineage>
</organism>
<dbReference type="InterPro" id="IPR027417">
    <property type="entry name" value="P-loop_NTPase"/>
</dbReference>
<evidence type="ECO:0000313" key="2">
    <source>
        <dbReference type="Proteomes" id="UP000762676"/>
    </source>
</evidence>
<sequence length="158" mass="18308">MYDSTGNQTTEGRRRSHAKVPIACQLPAKKSEILAMEPIKFLKHYKNPCWWERIQGPVSDLYTQNPYRNYSFAVSKTFEKLKTLRSRQHPPSNYRLRCLPYFFLAGQPKCGSTDIYQRLVTHPEIIASPVKESHWWGKNRYGKSVSVVSDVLKLSSSQ</sequence>
<keyword evidence="2" id="KW-1185">Reference proteome</keyword>
<dbReference type="EMBL" id="BMAT01008177">
    <property type="protein sequence ID" value="GFR79617.1"/>
    <property type="molecule type" value="Genomic_DNA"/>
</dbReference>
<dbReference type="Gene3D" id="3.40.50.300">
    <property type="entry name" value="P-loop containing nucleotide triphosphate hydrolases"/>
    <property type="match status" value="1"/>
</dbReference>
<comment type="caution">
    <text evidence="1">The sequence shown here is derived from an EMBL/GenBank/DDBJ whole genome shotgun (WGS) entry which is preliminary data.</text>
</comment>
<proteinExistence type="predicted"/>
<dbReference type="InterPro" id="IPR052654">
    <property type="entry name" value="CS_Sulfotransferase"/>
</dbReference>
<accession>A0AAV4G245</accession>
<name>A0AAV4G245_9GAST</name>
<reference evidence="1 2" key="1">
    <citation type="journal article" date="2021" name="Elife">
        <title>Chloroplast acquisition without the gene transfer in kleptoplastic sea slugs, Plakobranchus ocellatus.</title>
        <authorList>
            <person name="Maeda T."/>
            <person name="Takahashi S."/>
            <person name="Yoshida T."/>
            <person name="Shimamura S."/>
            <person name="Takaki Y."/>
            <person name="Nagai Y."/>
            <person name="Toyoda A."/>
            <person name="Suzuki Y."/>
            <person name="Arimoto A."/>
            <person name="Ishii H."/>
            <person name="Satoh N."/>
            <person name="Nishiyama T."/>
            <person name="Hasebe M."/>
            <person name="Maruyama T."/>
            <person name="Minagawa J."/>
            <person name="Obokata J."/>
            <person name="Shigenobu S."/>
        </authorList>
    </citation>
    <scope>NUCLEOTIDE SEQUENCE [LARGE SCALE GENOMIC DNA]</scope>
</reference>
<dbReference type="GO" id="GO:0050659">
    <property type="term" value="F:N-acetylgalactosamine 4-sulfate 6-O-sulfotransferase activity"/>
    <property type="evidence" value="ECO:0007669"/>
    <property type="project" value="TreeGrafter"/>
</dbReference>
<dbReference type="AlphaFoldDB" id="A0AAV4G245"/>